<sequence length="132" mass="14662">MKAKINIITLAVQNLEVSISFYKDGLGFPKEGLVQDADHVVFSMEDDSSLVLYLRSALEDFTAAGTAARTNDVILSCAVEKKEEVDSILKTAIKYGGTLMPDQPKDYDWGYSGYFKDPDGHIWEAVYFHQGS</sequence>
<dbReference type="AlphaFoldDB" id="A0A7V7UT72"/>
<proteinExistence type="predicted"/>
<dbReference type="InterPro" id="IPR037523">
    <property type="entry name" value="VOC_core"/>
</dbReference>
<feature type="domain" description="VOC" evidence="1">
    <location>
        <begin position="4"/>
        <end position="128"/>
    </location>
</feature>
<dbReference type="PANTHER" id="PTHR36503">
    <property type="entry name" value="BLR2520 PROTEIN"/>
    <property type="match status" value="1"/>
</dbReference>
<evidence type="ECO:0000313" key="3">
    <source>
        <dbReference type="Proteomes" id="UP000441354"/>
    </source>
</evidence>
<dbReference type="RefSeq" id="WP_151576189.1">
    <property type="nucleotide sequence ID" value="NZ_WBOT01000016.1"/>
</dbReference>
<reference evidence="2 3" key="1">
    <citation type="journal article" date="2014" name="Arch. Microbiol.">
        <title>Bacillus mesophilum sp. nov., strain IITR-54T, a novel 4-chlorobiphenyl dechlorinating bacterium.</title>
        <authorList>
            <person name="Manickam N."/>
            <person name="Singh N.K."/>
            <person name="Bajaj A."/>
            <person name="Kumar R.M."/>
            <person name="Kaur G."/>
            <person name="Kaur N."/>
            <person name="Bala M."/>
            <person name="Kumar A."/>
            <person name="Mayilraj S."/>
        </authorList>
    </citation>
    <scope>NUCLEOTIDE SEQUENCE [LARGE SCALE GENOMIC DNA]</scope>
    <source>
        <strain evidence="2 3">IITR-54</strain>
    </source>
</reference>
<comment type="caution">
    <text evidence="2">The sequence shown here is derived from an EMBL/GenBank/DDBJ whole genome shotgun (WGS) entry which is preliminary data.</text>
</comment>
<dbReference type="PROSITE" id="PS51819">
    <property type="entry name" value="VOC"/>
    <property type="match status" value="1"/>
</dbReference>
<dbReference type="Gene3D" id="3.10.180.10">
    <property type="entry name" value="2,3-Dihydroxybiphenyl 1,2-Dioxygenase, domain 1"/>
    <property type="match status" value="1"/>
</dbReference>
<dbReference type="PANTHER" id="PTHR36503:SF2">
    <property type="entry name" value="BLR2408 PROTEIN"/>
    <property type="match status" value="1"/>
</dbReference>
<organism evidence="2 3">
    <name type="scientific">Bacillus mesophilum</name>
    <dbReference type="NCBI Taxonomy" id="1071718"/>
    <lineage>
        <taxon>Bacteria</taxon>
        <taxon>Bacillati</taxon>
        <taxon>Bacillota</taxon>
        <taxon>Bacilli</taxon>
        <taxon>Bacillales</taxon>
        <taxon>Bacillaceae</taxon>
        <taxon>Bacillus</taxon>
    </lineage>
</organism>
<dbReference type="InterPro" id="IPR029068">
    <property type="entry name" value="Glyas_Bleomycin-R_OHBP_Dase"/>
</dbReference>
<dbReference type="OrthoDB" id="9796521at2"/>
<dbReference type="EMBL" id="WBOT01000016">
    <property type="protein sequence ID" value="KAB2328897.1"/>
    <property type="molecule type" value="Genomic_DNA"/>
</dbReference>
<keyword evidence="3" id="KW-1185">Reference proteome</keyword>
<evidence type="ECO:0000259" key="1">
    <source>
        <dbReference type="PROSITE" id="PS51819"/>
    </source>
</evidence>
<dbReference type="SUPFAM" id="SSF54593">
    <property type="entry name" value="Glyoxalase/Bleomycin resistance protein/Dihydroxybiphenyl dioxygenase"/>
    <property type="match status" value="1"/>
</dbReference>
<name>A0A7V7UT72_9BACI</name>
<dbReference type="InterPro" id="IPR004360">
    <property type="entry name" value="Glyas_Fos-R_dOase_dom"/>
</dbReference>
<dbReference type="Pfam" id="PF00903">
    <property type="entry name" value="Glyoxalase"/>
    <property type="match status" value="1"/>
</dbReference>
<evidence type="ECO:0000313" key="2">
    <source>
        <dbReference type="EMBL" id="KAB2328897.1"/>
    </source>
</evidence>
<accession>A0A7V7UT72</accession>
<dbReference type="Proteomes" id="UP000441354">
    <property type="component" value="Unassembled WGS sequence"/>
</dbReference>
<gene>
    <name evidence="2" type="ORF">F7732_22260</name>
</gene>
<protein>
    <submittedName>
        <fullName evidence="2">VOC family protein</fullName>
    </submittedName>
</protein>